<dbReference type="Gene3D" id="2.60.40.2500">
    <property type="match status" value="1"/>
</dbReference>
<name>A0A3L7J3C6_9HYPH</name>
<sequence>MAAVSLGLTLCAFSAHAEYNPRKGPYDARVRNATYRDGEVYRVRVSLTHVTTIEFGKGETIRSIVAGDTEGFQLDGVPGGRAFAIKPAAVGVSTNITVYTNQRSYYFSVTEAEAPTHYVIRFTYPETKKADDKHAIAKLSPNYAYGSSGDVEITPAAIWDDGTFTYFQFAPNAPVPAIFRWSKGNERSVNAMATENDVIRVSGINDRWVLRLGDQEVCIQGGVIQ</sequence>
<dbReference type="AlphaFoldDB" id="A0A3L7J3C6"/>
<dbReference type="EMBL" id="RCWN01000003">
    <property type="protein sequence ID" value="RLQ85004.1"/>
    <property type="molecule type" value="Genomic_DNA"/>
</dbReference>
<dbReference type="InterPro" id="IPR010258">
    <property type="entry name" value="Conjugal_tfr_TrbG/VirB9/CagX"/>
</dbReference>
<evidence type="ECO:0000256" key="2">
    <source>
        <dbReference type="ARBA" id="ARBA00022729"/>
    </source>
</evidence>
<dbReference type="Pfam" id="PF03524">
    <property type="entry name" value="CagX"/>
    <property type="match status" value="1"/>
</dbReference>
<reference evidence="4 5" key="1">
    <citation type="submission" date="2018-10" db="EMBL/GenBank/DDBJ databases">
        <title>Notoacmeibacter sp. M2BS9Y-3-1, whole genome shotgun sequence.</title>
        <authorList>
            <person name="Tuo L."/>
        </authorList>
    </citation>
    <scope>NUCLEOTIDE SEQUENCE [LARGE SCALE GENOMIC DNA]</scope>
    <source>
        <strain evidence="4 5">M2BS9Y-3-1</strain>
    </source>
</reference>
<accession>A0A3L7J3C6</accession>
<proteinExistence type="inferred from homology"/>
<comment type="similarity">
    <text evidence="1">Belongs to the TrbG/VirB9 family.</text>
</comment>
<dbReference type="InterPro" id="IPR033645">
    <property type="entry name" value="VirB9/CagX/TrbG_C"/>
</dbReference>
<keyword evidence="5" id="KW-1185">Reference proteome</keyword>
<evidence type="ECO:0000313" key="5">
    <source>
        <dbReference type="Proteomes" id="UP000281094"/>
    </source>
</evidence>
<evidence type="ECO:0000256" key="3">
    <source>
        <dbReference type="SAM" id="SignalP"/>
    </source>
</evidence>
<evidence type="ECO:0000313" key="4">
    <source>
        <dbReference type="EMBL" id="RLQ85004.1"/>
    </source>
</evidence>
<protein>
    <submittedName>
        <fullName evidence="4">Conjugal transfer protein TrbG</fullName>
    </submittedName>
</protein>
<gene>
    <name evidence="4" type="ORF">D8780_15345</name>
</gene>
<dbReference type="Proteomes" id="UP000281094">
    <property type="component" value="Unassembled WGS sequence"/>
</dbReference>
<comment type="caution">
    <text evidence="4">The sequence shown here is derived from an EMBL/GenBank/DDBJ whole genome shotgun (WGS) entry which is preliminary data.</text>
</comment>
<keyword evidence="2 3" id="KW-0732">Signal</keyword>
<feature type="signal peptide" evidence="3">
    <location>
        <begin position="1"/>
        <end position="17"/>
    </location>
</feature>
<feature type="chain" id="PRO_5018242842" evidence="3">
    <location>
        <begin position="18"/>
        <end position="225"/>
    </location>
</feature>
<dbReference type="CDD" id="cd06911">
    <property type="entry name" value="VirB9_CagX_TrbG"/>
    <property type="match status" value="1"/>
</dbReference>
<organism evidence="4 5">
    <name type="scientific">Notoacmeibacter ruber</name>
    <dbReference type="NCBI Taxonomy" id="2670375"/>
    <lineage>
        <taxon>Bacteria</taxon>
        <taxon>Pseudomonadati</taxon>
        <taxon>Pseudomonadota</taxon>
        <taxon>Alphaproteobacteria</taxon>
        <taxon>Hyphomicrobiales</taxon>
        <taxon>Notoacmeibacteraceae</taxon>
        <taxon>Notoacmeibacter</taxon>
    </lineage>
</organism>
<dbReference type="InterPro" id="IPR038161">
    <property type="entry name" value="VirB9/CagX/TrbG_C_sf"/>
</dbReference>
<evidence type="ECO:0000256" key="1">
    <source>
        <dbReference type="ARBA" id="ARBA00006135"/>
    </source>
</evidence>